<dbReference type="PANTHER" id="PTHR40050">
    <property type="entry name" value="INNER SPORE COAT PROTEIN H"/>
    <property type="match status" value="1"/>
</dbReference>
<dbReference type="PANTHER" id="PTHR40050:SF1">
    <property type="entry name" value="INNER SPORE COAT PROTEIN H"/>
    <property type="match status" value="1"/>
</dbReference>
<accession>A0A382KYJ3</accession>
<gene>
    <name evidence="1" type="ORF">METZ01_LOCUS281006</name>
</gene>
<reference evidence="1" key="1">
    <citation type="submission" date="2018-05" db="EMBL/GenBank/DDBJ databases">
        <authorList>
            <person name="Lanie J.A."/>
            <person name="Ng W.-L."/>
            <person name="Kazmierczak K.M."/>
            <person name="Andrzejewski T.M."/>
            <person name="Davidsen T.M."/>
            <person name="Wayne K.J."/>
            <person name="Tettelin H."/>
            <person name="Glass J.I."/>
            <person name="Rusch D."/>
            <person name="Podicherti R."/>
            <person name="Tsui H.-C.T."/>
            <person name="Winkler M.E."/>
        </authorList>
    </citation>
    <scope>NUCLEOTIDE SEQUENCE</scope>
</reference>
<dbReference type="EMBL" id="UINC01082935">
    <property type="protein sequence ID" value="SVC28152.1"/>
    <property type="molecule type" value="Genomic_DNA"/>
</dbReference>
<dbReference type="Pfam" id="PF08757">
    <property type="entry name" value="CotH"/>
    <property type="match status" value="1"/>
</dbReference>
<dbReference type="InterPro" id="IPR014867">
    <property type="entry name" value="Spore_coat_CotH_CotH2/3/7"/>
</dbReference>
<feature type="non-terminal residue" evidence="1">
    <location>
        <position position="387"/>
    </location>
</feature>
<evidence type="ECO:0000313" key="1">
    <source>
        <dbReference type="EMBL" id="SVC28152.1"/>
    </source>
</evidence>
<proteinExistence type="predicted"/>
<name>A0A382KYJ3_9ZZZZ</name>
<dbReference type="AlphaFoldDB" id="A0A382KYJ3"/>
<sequence>MRRIIVFALVLNAALLGEQGVALAGGDPGGIEDDVKLTGGRAGDFLDQAKLHQIHLELTAIEWKAMEAINPRRGRAGSENLLRPDGGPRKVHRERFPWAVGSLTIGGEVFKEIGVRYKGNASFNLMRGSLKRNLKVKLDWTRGDQDYNRVKTLNLNAGGLDPSKLRDALAYGIFREAGVPAPRTTFAEVTLTVPGKYDKAHLGLYTIIEQVNNAFLKNHFQTKKGLLMKPEGVASVEYFGEDWESYESRYRPDDEPLFSQAKRVIEFARLINESDDNRFRSAIDSFLDVDGFLRFIAVNALIVNLDTLLAMPQNYYLYLHPKTQKFIFLPWDLDISFAGWPLGGPPEKQMDLSLLHPHSSGGHKLIDRLFAIEAVKAKYDRIISELV</sequence>
<protein>
    <recommendedName>
        <fullName evidence="2">Spore coat protein CotH</fullName>
    </recommendedName>
</protein>
<organism evidence="1">
    <name type="scientific">marine metagenome</name>
    <dbReference type="NCBI Taxonomy" id="408172"/>
    <lineage>
        <taxon>unclassified sequences</taxon>
        <taxon>metagenomes</taxon>
        <taxon>ecological metagenomes</taxon>
    </lineage>
</organism>
<evidence type="ECO:0008006" key="2">
    <source>
        <dbReference type="Google" id="ProtNLM"/>
    </source>
</evidence>